<comment type="caution">
    <text evidence="2">The sequence shown here is derived from an EMBL/GenBank/DDBJ whole genome shotgun (WGS) entry which is preliminary data.</text>
</comment>
<evidence type="ECO:0000313" key="3">
    <source>
        <dbReference type="Proteomes" id="UP001500547"/>
    </source>
</evidence>
<proteinExistence type="predicted"/>
<accession>A0ABP9QHB2</accession>
<reference evidence="3" key="1">
    <citation type="journal article" date="2019" name="Int. J. Syst. Evol. Microbiol.">
        <title>The Global Catalogue of Microorganisms (GCM) 10K type strain sequencing project: providing services to taxonomists for standard genome sequencing and annotation.</title>
        <authorList>
            <consortium name="The Broad Institute Genomics Platform"/>
            <consortium name="The Broad Institute Genome Sequencing Center for Infectious Disease"/>
            <person name="Wu L."/>
            <person name="Ma J."/>
        </authorList>
    </citation>
    <scope>NUCLEOTIDE SEQUENCE [LARGE SCALE GENOMIC DNA]</scope>
    <source>
        <strain evidence="3">JCM 18715</strain>
    </source>
</reference>
<name>A0ABP9QHB2_9RHOO</name>
<keyword evidence="3" id="KW-1185">Reference proteome</keyword>
<sequence length="192" mass="20800">MAIPLHQTIEGKKAALWLSLLVLLLGAGLAATTLFFALGGHSSQRIEFAHVEGVVRWLNVEGSGNSRYDRAHPLVTRFGIASHAGTFDVPSAFADEYKRFVKVGETNARLTVAKDALNQSSDGTRIQVFGLQLDGKEIFAPDASNTTRSDNTTGAKILLGAIGLLALGLCILFVWHSIREYRRALRSTHPST</sequence>
<gene>
    <name evidence="2" type="ORF">GCM10025770_11880</name>
</gene>
<protein>
    <recommendedName>
        <fullName evidence="4">DUF3592 domain-containing protein</fullName>
    </recommendedName>
</protein>
<evidence type="ECO:0008006" key="4">
    <source>
        <dbReference type="Google" id="ProtNLM"/>
    </source>
</evidence>
<evidence type="ECO:0000256" key="1">
    <source>
        <dbReference type="SAM" id="Phobius"/>
    </source>
</evidence>
<dbReference type="EMBL" id="BAABLD010000005">
    <property type="protein sequence ID" value="GAA5161901.1"/>
    <property type="molecule type" value="Genomic_DNA"/>
</dbReference>
<keyword evidence="1" id="KW-1133">Transmembrane helix</keyword>
<organism evidence="2 3">
    <name type="scientific">Viridibacterium curvum</name>
    <dbReference type="NCBI Taxonomy" id="1101404"/>
    <lineage>
        <taxon>Bacteria</taxon>
        <taxon>Pseudomonadati</taxon>
        <taxon>Pseudomonadota</taxon>
        <taxon>Betaproteobacteria</taxon>
        <taxon>Rhodocyclales</taxon>
        <taxon>Rhodocyclaceae</taxon>
        <taxon>Viridibacterium</taxon>
    </lineage>
</organism>
<feature type="transmembrane region" description="Helical" evidence="1">
    <location>
        <begin position="157"/>
        <end position="178"/>
    </location>
</feature>
<keyword evidence="1" id="KW-0472">Membrane</keyword>
<dbReference type="Proteomes" id="UP001500547">
    <property type="component" value="Unassembled WGS sequence"/>
</dbReference>
<evidence type="ECO:0000313" key="2">
    <source>
        <dbReference type="EMBL" id="GAA5161901.1"/>
    </source>
</evidence>
<keyword evidence="1" id="KW-0812">Transmembrane</keyword>